<keyword evidence="1" id="KW-0472">Membrane</keyword>
<dbReference type="RefSeq" id="WP_271089877.1">
    <property type="nucleotide sequence ID" value="NZ_JAPJZH010000006.1"/>
</dbReference>
<evidence type="ECO:0000256" key="1">
    <source>
        <dbReference type="SAM" id="Phobius"/>
    </source>
</evidence>
<accession>A0ABT4VN19</accession>
<reference evidence="3" key="1">
    <citation type="submission" date="2022-11" db="EMBL/GenBank/DDBJ databases">
        <title>Hoeflea poritis sp. nov., isolated from scleractinian coral Porites lutea.</title>
        <authorList>
            <person name="Zhang G."/>
            <person name="Wei Q."/>
            <person name="Cai L."/>
        </authorList>
    </citation>
    <scope>NUCLEOTIDE SEQUENCE</scope>
    <source>
        <strain evidence="3">E7-10</strain>
    </source>
</reference>
<protein>
    <recommendedName>
        <fullName evidence="2">DUF6867 domain-containing protein</fullName>
    </recommendedName>
</protein>
<dbReference type="Proteomes" id="UP001148313">
    <property type="component" value="Unassembled WGS sequence"/>
</dbReference>
<gene>
    <name evidence="3" type="ORF">OOZ53_12170</name>
</gene>
<feature type="domain" description="DUF6867" evidence="2">
    <location>
        <begin position="9"/>
        <end position="113"/>
    </location>
</feature>
<dbReference type="InterPro" id="IPR049201">
    <property type="entry name" value="DUF6867"/>
</dbReference>
<evidence type="ECO:0000313" key="4">
    <source>
        <dbReference type="Proteomes" id="UP001148313"/>
    </source>
</evidence>
<evidence type="ECO:0000259" key="2">
    <source>
        <dbReference type="Pfam" id="PF21741"/>
    </source>
</evidence>
<feature type="transmembrane region" description="Helical" evidence="1">
    <location>
        <begin position="12"/>
        <end position="32"/>
    </location>
</feature>
<sequence length="117" mass="13222">MMGILWDTSFPTFLMLTVVIGGAAAYMTGRALASHWRPIIQPVLYTLLLAAVVRFFHYALFGGALLSLHYYVVDAAVLISAALLGYRITRVRQMVTQYSWLYERSGPFSWREKKAEG</sequence>
<name>A0ABT4VN19_9HYPH</name>
<dbReference type="EMBL" id="JAPJZH010000006">
    <property type="protein sequence ID" value="MDA4846111.1"/>
    <property type="molecule type" value="Genomic_DNA"/>
</dbReference>
<organism evidence="3 4">
    <name type="scientific">Hoeflea poritis</name>
    <dbReference type="NCBI Taxonomy" id="2993659"/>
    <lineage>
        <taxon>Bacteria</taxon>
        <taxon>Pseudomonadati</taxon>
        <taxon>Pseudomonadota</taxon>
        <taxon>Alphaproteobacteria</taxon>
        <taxon>Hyphomicrobiales</taxon>
        <taxon>Rhizobiaceae</taxon>
        <taxon>Hoeflea</taxon>
    </lineage>
</organism>
<keyword evidence="1" id="KW-1133">Transmembrane helix</keyword>
<feature type="transmembrane region" description="Helical" evidence="1">
    <location>
        <begin position="44"/>
        <end position="62"/>
    </location>
</feature>
<proteinExistence type="predicted"/>
<feature type="transmembrane region" description="Helical" evidence="1">
    <location>
        <begin position="68"/>
        <end position="86"/>
    </location>
</feature>
<dbReference type="Pfam" id="PF21741">
    <property type="entry name" value="DUF6867"/>
    <property type="match status" value="1"/>
</dbReference>
<keyword evidence="1" id="KW-0812">Transmembrane</keyword>
<keyword evidence="4" id="KW-1185">Reference proteome</keyword>
<evidence type="ECO:0000313" key="3">
    <source>
        <dbReference type="EMBL" id="MDA4846111.1"/>
    </source>
</evidence>
<comment type="caution">
    <text evidence="3">The sequence shown here is derived from an EMBL/GenBank/DDBJ whole genome shotgun (WGS) entry which is preliminary data.</text>
</comment>